<accession>A0ACB8UIZ9</accession>
<dbReference type="EMBL" id="MU274900">
    <property type="protein sequence ID" value="KAI0094306.1"/>
    <property type="molecule type" value="Genomic_DNA"/>
</dbReference>
<reference evidence="1" key="1">
    <citation type="journal article" date="2021" name="Environ. Microbiol.">
        <title>Gene family expansions and transcriptome signatures uncover fungal adaptations to wood decay.</title>
        <authorList>
            <person name="Hage H."/>
            <person name="Miyauchi S."/>
            <person name="Viragh M."/>
            <person name="Drula E."/>
            <person name="Min B."/>
            <person name="Chaduli D."/>
            <person name="Navarro D."/>
            <person name="Favel A."/>
            <person name="Norest M."/>
            <person name="Lesage-Meessen L."/>
            <person name="Balint B."/>
            <person name="Merenyi Z."/>
            <person name="de Eugenio L."/>
            <person name="Morin E."/>
            <person name="Martinez A.T."/>
            <person name="Baldrian P."/>
            <person name="Stursova M."/>
            <person name="Martinez M.J."/>
            <person name="Novotny C."/>
            <person name="Magnuson J.K."/>
            <person name="Spatafora J.W."/>
            <person name="Maurice S."/>
            <person name="Pangilinan J."/>
            <person name="Andreopoulos W."/>
            <person name="LaButti K."/>
            <person name="Hundley H."/>
            <person name="Na H."/>
            <person name="Kuo A."/>
            <person name="Barry K."/>
            <person name="Lipzen A."/>
            <person name="Henrissat B."/>
            <person name="Riley R."/>
            <person name="Ahrendt S."/>
            <person name="Nagy L.G."/>
            <person name="Grigoriev I.V."/>
            <person name="Martin F."/>
            <person name="Rosso M.N."/>
        </authorList>
    </citation>
    <scope>NUCLEOTIDE SEQUENCE</scope>
    <source>
        <strain evidence="1">CBS 384.51</strain>
    </source>
</reference>
<gene>
    <name evidence="1" type="ORF">BDY19DRAFT_880903</name>
</gene>
<dbReference type="Proteomes" id="UP001055072">
    <property type="component" value="Unassembled WGS sequence"/>
</dbReference>
<organism evidence="1 2">
    <name type="scientific">Irpex rosettiformis</name>
    <dbReference type="NCBI Taxonomy" id="378272"/>
    <lineage>
        <taxon>Eukaryota</taxon>
        <taxon>Fungi</taxon>
        <taxon>Dikarya</taxon>
        <taxon>Basidiomycota</taxon>
        <taxon>Agaricomycotina</taxon>
        <taxon>Agaricomycetes</taxon>
        <taxon>Polyporales</taxon>
        <taxon>Irpicaceae</taxon>
        <taxon>Irpex</taxon>
    </lineage>
</organism>
<sequence>MELSLETYGFPSGYFVIKNIATNRLLDVQSNGVEDGTGLILWPENESSLVEDMRRPEANNQVFFIDIYGALCSRSSGHAIDIENDRLVLRHRRPITHPCPNAFSHPLPRFSYDPETQHINITFEVDPTYPNSGNRATAIGNWKDKGYFVTALPLRKSRTMMDNASEMFSNAITSPLSLFGSGGHSGPPKGARPNDIFETGEFDLMENEILETDRSEEGEVDDSPERYRPVRMVGLTKEDECIIGDKARKRAQWVVVPIKPVRNRRIVSGGSTKSK</sequence>
<name>A0ACB8UIZ9_9APHY</name>
<comment type="caution">
    <text evidence="1">The sequence shown here is derived from an EMBL/GenBank/DDBJ whole genome shotgun (WGS) entry which is preliminary data.</text>
</comment>
<evidence type="ECO:0000313" key="2">
    <source>
        <dbReference type="Proteomes" id="UP001055072"/>
    </source>
</evidence>
<protein>
    <submittedName>
        <fullName evidence="1">Uncharacterized protein</fullName>
    </submittedName>
</protein>
<keyword evidence="2" id="KW-1185">Reference proteome</keyword>
<evidence type="ECO:0000313" key="1">
    <source>
        <dbReference type="EMBL" id="KAI0094306.1"/>
    </source>
</evidence>
<proteinExistence type="predicted"/>